<feature type="signal peptide" evidence="1">
    <location>
        <begin position="1"/>
        <end position="19"/>
    </location>
</feature>
<gene>
    <name evidence="2" type="ORF">GCM10009433_02610</name>
</gene>
<comment type="caution">
    <text evidence="2">The sequence shown here is derived from an EMBL/GenBank/DDBJ whole genome shotgun (WGS) entry which is preliminary data.</text>
</comment>
<accession>A0ABN1K1B5</accession>
<reference evidence="2 3" key="1">
    <citation type="journal article" date="2019" name="Int. J. Syst. Evol. Microbiol.">
        <title>The Global Catalogue of Microorganisms (GCM) 10K type strain sequencing project: providing services to taxonomists for standard genome sequencing and annotation.</title>
        <authorList>
            <consortium name="The Broad Institute Genomics Platform"/>
            <consortium name="The Broad Institute Genome Sequencing Center for Infectious Disease"/>
            <person name="Wu L."/>
            <person name="Ma J."/>
        </authorList>
    </citation>
    <scope>NUCLEOTIDE SEQUENCE [LARGE SCALE GENOMIC DNA]</scope>
    <source>
        <strain evidence="2 3">JCM 16231</strain>
    </source>
</reference>
<proteinExistence type="predicted"/>
<dbReference type="RefSeq" id="WP_224455207.1">
    <property type="nucleotide sequence ID" value="NZ_BAAAGG010000002.1"/>
</dbReference>
<keyword evidence="3" id="KW-1185">Reference proteome</keyword>
<protein>
    <submittedName>
        <fullName evidence="2">Uncharacterized protein</fullName>
    </submittedName>
</protein>
<evidence type="ECO:0000313" key="2">
    <source>
        <dbReference type="EMBL" id="GAA0751978.1"/>
    </source>
</evidence>
<evidence type="ECO:0000256" key="1">
    <source>
        <dbReference type="SAM" id="SignalP"/>
    </source>
</evidence>
<evidence type="ECO:0000313" key="3">
    <source>
        <dbReference type="Proteomes" id="UP001500185"/>
    </source>
</evidence>
<keyword evidence="1" id="KW-0732">Signal</keyword>
<feature type="chain" id="PRO_5046256960" evidence="1">
    <location>
        <begin position="20"/>
        <end position="236"/>
    </location>
</feature>
<sequence>MKYYILLFLLLNVTFNSTAQDNNKIETIAIVEILNDSFVVIDLDTISLNSTLKKVSQLYNESNLNQNDIPSITLIVNPSVSENSIENIKYQIRSTPIQIINLQRKIITNYDGIDINQNVLDQYNSLISYWNTLSPKDRFYRENDLRFVESVALNMTMDQRIRNEKLPGYLPFVKKESKIIHLSMLDEDPAQSYIYIYKSDTLNKDNVYTNYNDNSYVLKRRILNEEKVNIIELSED</sequence>
<dbReference type="EMBL" id="BAAAGG010000002">
    <property type="protein sequence ID" value="GAA0751978.1"/>
    <property type="molecule type" value="Genomic_DNA"/>
</dbReference>
<dbReference type="Proteomes" id="UP001500185">
    <property type="component" value="Unassembled WGS sequence"/>
</dbReference>
<organism evidence="2 3">
    <name type="scientific">Psychroflexus lacisalsi</name>
    <dbReference type="NCBI Taxonomy" id="503928"/>
    <lineage>
        <taxon>Bacteria</taxon>
        <taxon>Pseudomonadati</taxon>
        <taxon>Bacteroidota</taxon>
        <taxon>Flavobacteriia</taxon>
        <taxon>Flavobacteriales</taxon>
        <taxon>Flavobacteriaceae</taxon>
        <taxon>Psychroflexus</taxon>
    </lineage>
</organism>
<name>A0ABN1K1B5_9FLAO</name>